<dbReference type="EMBL" id="JABEMB010000003">
    <property type="protein sequence ID" value="NNH03037.1"/>
    <property type="molecule type" value="Genomic_DNA"/>
</dbReference>
<keyword evidence="10" id="KW-1185">Reference proteome</keyword>
<dbReference type="Proteomes" id="UP000543598">
    <property type="component" value="Unassembled WGS sequence"/>
</dbReference>
<evidence type="ECO:0000256" key="2">
    <source>
        <dbReference type="ARBA" id="ARBA00022448"/>
    </source>
</evidence>
<dbReference type="Gene3D" id="1.10.3720.10">
    <property type="entry name" value="MetI-like"/>
    <property type="match status" value="1"/>
</dbReference>
<gene>
    <name evidence="9" type="ORF">HLA99_04080</name>
</gene>
<reference evidence="9 10" key="1">
    <citation type="submission" date="2020-05" db="EMBL/GenBank/DDBJ databases">
        <title>MicrobeNet Type strains.</title>
        <authorList>
            <person name="Nicholson A.C."/>
        </authorList>
    </citation>
    <scope>NUCLEOTIDE SEQUENCE [LARGE SCALE GENOMIC DNA]</scope>
    <source>
        <strain evidence="9 10">JCM 14282</strain>
    </source>
</reference>
<evidence type="ECO:0000256" key="1">
    <source>
        <dbReference type="ARBA" id="ARBA00004651"/>
    </source>
</evidence>
<comment type="subcellular location">
    <subcellularLocation>
        <location evidence="1 7">Cell membrane</location>
        <topology evidence="1 7">Multi-pass membrane protein</topology>
    </subcellularLocation>
</comment>
<accession>A0A7Y2LYD8</accession>
<dbReference type="PROSITE" id="PS50928">
    <property type="entry name" value="ABC_TM1"/>
    <property type="match status" value="1"/>
</dbReference>
<feature type="domain" description="ABC transmembrane type-1" evidence="8">
    <location>
        <begin position="49"/>
        <end position="243"/>
    </location>
</feature>
<dbReference type="InterPro" id="IPR000515">
    <property type="entry name" value="MetI-like"/>
</dbReference>
<keyword evidence="6 7" id="KW-0472">Membrane</keyword>
<keyword evidence="3" id="KW-1003">Cell membrane</keyword>
<name>A0A7Y2LYD8_9MICO</name>
<proteinExistence type="inferred from homology"/>
<evidence type="ECO:0000256" key="3">
    <source>
        <dbReference type="ARBA" id="ARBA00022475"/>
    </source>
</evidence>
<keyword evidence="5 7" id="KW-1133">Transmembrane helix</keyword>
<dbReference type="AlphaFoldDB" id="A0A7Y2LYD8"/>
<evidence type="ECO:0000256" key="6">
    <source>
        <dbReference type="ARBA" id="ARBA00023136"/>
    </source>
</evidence>
<evidence type="ECO:0000259" key="8">
    <source>
        <dbReference type="PROSITE" id="PS50928"/>
    </source>
</evidence>
<dbReference type="Pfam" id="PF00528">
    <property type="entry name" value="BPD_transp_1"/>
    <property type="match status" value="1"/>
</dbReference>
<feature type="transmembrane region" description="Helical" evidence="7">
    <location>
        <begin position="48"/>
        <end position="72"/>
    </location>
</feature>
<dbReference type="InterPro" id="IPR035906">
    <property type="entry name" value="MetI-like_sf"/>
</dbReference>
<evidence type="ECO:0000313" key="9">
    <source>
        <dbReference type="EMBL" id="NNH03037.1"/>
    </source>
</evidence>
<keyword evidence="2 7" id="KW-0813">Transport</keyword>
<evidence type="ECO:0000256" key="5">
    <source>
        <dbReference type="ARBA" id="ARBA00022989"/>
    </source>
</evidence>
<evidence type="ECO:0000256" key="4">
    <source>
        <dbReference type="ARBA" id="ARBA00022692"/>
    </source>
</evidence>
<feature type="transmembrane region" description="Helical" evidence="7">
    <location>
        <begin position="84"/>
        <end position="111"/>
    </location>
</feature>
<dbReference type="PANTHER" id="PTHR43744">
    <property type="entry name" value="ABC TRANSPORTER PERMEASE PROTEIN MG189-RELATED-RELATED"/>
    <property type="match status" value="1"/>
</dbReference>
<comment type="caution">
    <text evidence="9">The sequence shown here is derived from an EMBL/GenBank/DDBJ whole genome shotgun (WGS) entry which is preliminary data.</text>
</comment>
<sequence>MILPLLWMVTTSLADSKYATTFPPRFLPETFEIDNYIRIFTDTDLGTYFVNSLVITVPSIVGQVLSSSMAGYALARLRAPGRRFWFIATLATLMIPYEATIIPTFVMFQYLDWINTFWPLIVPQIVGSGYSIFLMRQFIMQIPTEYDEAARLDGLGFFGIWWRIVVPLSAPAMATVAIFTFTFTWGNFLGPLIYISDPDRYPLALGLYAMTQTSNVGQTPEWNLIMAGGMLLTVPMVLVYYFGQRLVYEGQNSLGRIRV</sequence>
<dbReference type="PANTHER" id="PTHR43744:SF8">
    <property type="entry name" value="SN-GLYCEROL-3-PHOSPHATE TRANSPORT SYSTEM PERMEASE PROTEIN UGPE"/>
    <property type="match status" value="1"/>
</dbReference>
<organism evidence="9 10">
    <name type="scientific">Microbacterium ulmi</name>
    <dbReference type="NCBI Taxonomy" id="179095"/>
    <lineage>
        <taxon>Bacteria</taxon>
        <taxon>Bacillati</taxon>
        <taxon>Actinomycetota</taxon>
        <taxon>Actinomycetes</taxon>
        <taxon>Micrococcales</taxon>
        <taxon>Microbacteriaceae</taxon>
        <taxon>Microbacterium</taxon>
    </lineage>
</organism>
<evidence type="ECO:0000313" key="10">
    <source>
        <dbReference type="Proteomes" id="UP000543598"/>
    </source>
</evidence>
<dbReference type="SUPFAM" id="SSF161098">
    <property type="entry name" value="MetI-like"/>
    <property type="match status" value="1"/>
</dbReference>
<keyword evidence="4 7" id="KW-0812">Transmembrane</keyword>
<dbReference type="GO" id="GO:0005886">
    <property type="term" value="C:plasma membrane"/>
    <property type="evidence" value="ECO:0007669"/>
    <property type="project" value="UniProtKB-SubCell"/>
</dbReference>
<dbReference type="GO" id="GO:0055085">
    <property type="term" value="P:transmembrane transport"/>
    <property type="evidence" value="ECO:0007669"/>
    <property type="project" value="InterPro"/>
</dbReference>
<feature type="transmembrane region" description="Helical" evidence="7">
    <location>
        <begin position="117"/>
        <end position="139"/>
    </location>
</feature>
<comment type="similarity">
    <text evidence="7">Belongs to the binding-protein-dependent transport system permease family.</text>
</comment>
<evidence type="ECO:0000256" key="7">
    <source>
        <dbReference type="RuleBase" id="RU363032"/>
    </source>
</evidence>
<dbReference type="CDD" id="cd06261">
    <property type="entry name" value="TM_PBP2"/>
    <property type="match status" value="1"/>
</dbReference>
<feature type="transmembrane region" description="Helical" evidence="7">
    <location>
        <begin position="224"/>
        <end position="243"/>
    </location>
</feature>
<feature type="transmembrane region" description="Helical" evidence="7">
    <location>
        <begin position="160"/>
        <end position="183"/>
    </location>
</feature>
<protein>
    <submittedName>
        <fullName evidence="9">Carbohydrate ABC transporter permease</fullName>
    </submittedName>
</protein>